<reference evidence="3 4" key="1">
    <citation type="submission" date="2019-04" db="EMBL/GenBank/DDBJ databases">
        <title>Niastella caeni sp. nov., isolated from activated sludge.</title>
        <authorList>
            <person name="Sheng M."/>
        </authorList>
    </citation>
    <scope>NUCLEOTIDE SEQUENCE [LARGE SCALE GENOMIC DNA]</scope>
    <source>
        <strain evidence="3 4">HX-2-15</strain>
    </source>
</reference>
<dbReference type="PANTHER" id="PTHR33706">
    <property type="entry name" value="MORN VARIANT REPEAT PROTEIN"/>
    <property type="match status" value="1"/>
</dbReference>
<dbReference type="PROSITE" id="PS50005">
    <property type="entry name" value="TPR"/>
    <property type="match status" value="1"/>
</dbReference>
<evidence type="ECO:0000313" key="3">
    <source>
        <dbReference type="EMBL" id="THU30774.1"/>
    </source>
</evidence>
<accession>A0A4S8HBI9</accession>
<dbReference type="Pfam" id="PF07661">
    <property type="entry name" value="MORN_2"/>
    <property type="match status" value="10"/>
</dbReference>
<comment type="caution">
    <text evidence="3">The sequence shown here is derived from an EMBL/GenBank/DDBJ whole genome shotgun (WGS) entry which is preliminary data.</text>
</comment>
<feature type="signal peptide" evidence="2">
    <location>
        <begin position="1"/>
        <end position="20"/>
    </location>
</feature>
<protein>
    <submittedName>
        <fullName evidence="3">Tetratricopeptide repeat protein</fullName>
    </submittedName>
</protein>
<sequence>MNRHLTLVAVLCLACMYTNAQKNNPLINSAEAIQSGIKLYDDGKYKEALKEFQQVKAGDTNYVWALYECALTCSADSQYAQGIRYCEQALALTTERERAPELLTQYGSLLDYDNQQERSLKIFDSAIALYPAYTTLYVNKGTTLLRMKKYKEAEKVFQQALLINPYSASSHYKLGLCAINQGQVVPAFLSMVANLVMEPEGRFSLNAIAILDNIAKSKDDVMEEVNKRKEEPNENFRMIEQIVLSKIALDKNYKSIIDLDDPISRQMQVVFEKLSFDETDNNFWMQYYVPFYKKMFDEKKFENLVYYAFSGIDIKTIKDYNKKNKKELSAFVDEVVAYSNLIRSTRELKYSKRNPNGPLYYFSSGVLVGKGIARNNGEILTGPWEFYYPAGNIKGSGGYNDKGEKEGPWKYYHFNGQLKGDESYRNGKQEGAETYYYDHGVVSSRAVYKNGEPHGPHTTYFKDGSTKMTANYSNGKLHGVKKTFNETGVLHAVETYDNGKQSGPFKTYHNNGQLESEGAYVDDKVNGPYKAWYNDGVLSLEAQYVQDKVNGVLKRYFENGKPNTVETYNNGTLEGEYVSYYYDGQLYTKYVNNKKGKVSGDVQYLDKDGKLYYTFTFDEDKLKAARYFDKAGKQISLSETSKGKIDLLVYNADGTKKVATPYNAKGEIDGIQTYFYGSGKNKEVNPYVKGELNGEAASYFSNGQKKAVAQYVANKKDGYYTSWFLHGGKEEEGWYKDNMVQGEWLLYNETGNLIARTNYLNGELNGLKTSYWPNGIKETEDFYEMGTLLETVSFDTTGKVLHRVKLPNGSGKFTSVYLNGKPYGEGTYINGNLDGVFRHYYIDGSVQAIQCFKKGLRDSIFRTYHYGGKISSEGVYKLNEKIGTWKYYRPDGSLSQTEEYTAGKLHGKKIYYYKNGKVDAEVTYERGDRHGMYKKYSEEGVLAYQLHYEFDLPVGYSYLGRNNEPVAEIPFLRGSGKINALFPNGNSSVTVEYVEGQQNGQYKRNHPSGKLCLENTEVYGNSEDLMKEYYPDGTLRSVYTYQHDNLHGPYKEYNAKGILVEEGNQYNGDYHGEQRFYDDNGKLKQVRVYYFGQLLSVK</sequence>
<keyword evidence="1" id="KW-0802">TPR repeat</keyword>
<name>A0A4S8HBI9_9BACT</name>
<organism evidence="3 4">
    <name type="scientific">Niastella caeni</name>
    <dbReference type="NCBI Taxonomy" id="2569763"/>
    <lineage>
        <taxon>Bacteria</taxon>
        <taxon>Pseudomonadati</taxon>
        <taxon>Bacteroidota</taxon>
        <taxon>Chitinophagia</taxon>
        <taxon>Chitinophagales</taxon>
        <taxon>Chitinophagaceae</taxon>
        <taxon>Niastella</taxon>
    </lineage>
</organism>
<feature type="repeat" description="TPR" evidence="1">
    <location>
        <begin position="134"/>
        <end position="167"/>
    </location>
</feature>
<dbReference type="OrthoDB" id="7342920at2"/>
<dbReference type="AlphaFoldDB" id="A0A4S8HBI9"/>
<dbReference type="EMBL" id="STFF01000015">
    <property type="protein sequence ID" value="THU30774.1"/>
    <property type="molecule type" value="Genomic_DNA"/>
</dbReference>
<evidence type="ECO:0000313" key="4">
    <source>
        <dbReference type="Proteomes" id="UP000306918"/>
    </source>
</evidence>
<dbReference type="SMART" id="SM00028">
    <property type="entry name" value="TPR"/>
    <property type="match status" value="3"/>
</dbReference>
<dbReference type="Gene3D" id="1.25.40.10">
    <property type="entry name" value="Tetratricopeptide repeat domain"/>
    <property type="match status" value="1"/>
</dbReference>
<keyword evidence="4" id="KW-1185">Reference proteome</keyword>
<dbReference type="InterPro" id="IPR011652">
    <property type="entry name" value="MORN_2"/>
</dbReference>
<dbReference type="InterPro" id="IPR019734">
    <property type="entry name" value="TPR_rpt"/>
</dbReference>
<dbReference type="SUPFAM" id="SSF82185">
    <property type="entry name" value="Histone H3 K4-specific methyltransferase SET7/9 N-terminal domain"/>
    <property type="match status" value="5"/>
</dbReference>
<evidence type="ECO:0000256" key="2">
    <source>
        <dbReference type="SAM" id="SignalP"/>
    </source>
</evidence>
<dbReference type="Proteomes" id="UP000306918">
    <property type="component" value="Unassembled WGS sequence"/>
</dbReference>
<proteinExistence type="predicted"/>
<dbReference type="Gene3D" id="2.20.110.10">
    <property type="entry name" value="Histone H3 K4-specific methyltransferase SET7/9 N-terminal domain"/>
    <property type="match status" value="2"/>
</dbReference>
<dbReference type="Gene3D" id="3.90.930.1">
    <property type="match status" value="5"/>
</dbReference>
<feature type="chain" id="PRO_5020645651" evidence="2">
    <location>
        <begin position="21"/>
        <end position="1098"/>
    </location>
</feature>
<dbReference type="PANTHER" id="PTHR33706:SF1">
    <property type="entry name" value="TPR REPEAT PROTEIN"/>
    <property type="match status" value="1"/>
</dbReference>
<dbReference type="SUPFAM" id="SSF48452">
    <property type="entry name" value="TPR-like"/>
    <property type="match status" value="1"/>
</dbReference>
<dbReference type="InterPro" id="IPR011990">
    <property type="entry name" value="TPR-like_helical_dom_sf"/>
</dbReference>
<evidence type="ECO:0000256" key="1">
    <source>
        <dbReference type="PROSITE-ProRule" id="PRU00339"/>
    </source>
</evidence>
<gene>
    <name evidence="3" type="ORF">FAM09_29685</name>
</gene>
<dbReference type="PROSITE" id="PS50293">
    <property type="entry name" value="TPR_REGION"/>
    <property type="match status" value="1"/>
</dbReference>
<dbReference type="RefSeq" id="WP_136580806.1">
    <property type="nucleotide sequence ID" value="NZ_STFF01000015.1"/>
</dbReference>
<keyword evidence="2" id="KW-0732">Signal</keyword>